<evidence type="ECO:0000313" key="2">
    <source>
        <dbReference type="EMBL" id="GGE13521.1"/>
    </source>
</evidence>
<reference evidence="2" key="1">
    <citation type="journal article" date="2014" name="Int. J. Syst. Evol. Microbiol.">
        <title>Complete genome sequence of Corynebacterium casei LMG S-19264T (=DSM 44701T), isolated from a smear-ripened cheese.</title>
        <authorList>
            <consortium name="US DOE Joint Genome Institute (JGI-PGF)"/>
            <person name="Walter F."/>
            <person name="Albersmeier A."/>
            <person name="Kalinowski J."/>
            <person name="Ruckert C."/>
        </authorList>
    </citation>
    <scope>NUCLEOTIDE SEQUENCE</scope>
    <source>
        <strain evidence="2">CGMCC 1.15966</strain>
    </source>
</reference>
<dbReference type="AlphaFoldDB" id="A0A8H9KTI6"/>
<dbReference type="Pfam" id="PF01156">
    <property type="entry name" value="IU_nuc_hydro"/>
    <property type="match status" value="1"/>
</dbReference>
<protein>
    <recommendedName>
        <fullName evidence="1">Inosine/uridine-preferring nucleoside hydrolase domain-containing protein</fullName>
    </recommendedName>
</protein>
<accession>A0A8H9KTI6</accession>
<feature type="domain" description="Inosine/uridine-preferring nucleoside hydrolase" evidence="1">
    <location>
        <begin position="6"/>
        <end position="238"/>
    </location>
</feature>
<dbReference type="InterPro" id="IPR036452">
    <property type="entry name" value="Ribo_hydro-like"/>
</dbReference>
<evidence type="ECO:0000259" key="1">
    <source>
        <dbReference type="Pfam" id="PF01156"/>
    </source>
</evidence>
<dbReference type="InterPro" id="IPR001910">
    <property type="entry name" value="Inosine/uridine_hydrolase_dom"/>
</dbReference>
<gene>
    <name evidence="2" type="ORF">GCM10011516_09210</name>
</gene>
<dbReference type="PANTHER" id="PTHR43264">
    <property type="match status" value="1"/>
</dbReference>
<dbReference type="EMBL" id="BMKM01000001">
    <property type="protein sequence ID" value="GGE13521.1"/>
    <property type="molecule type" value="Genomic_DNA"/>
</dbReference>
<dbReference type="Gene3D" id="3.90.245.10">
    <property type="entry name" value="Ribonucleoside hydrolase-like"/>
    <property type="match status" value="1"/>
</dbReference>
<keyword evidence="3" id="KW-1185">Reference proteome</keyword>
<evidence type="ECO:0000313" key="3">
    <source>
        <dbReference type="Proteomes" id="UP000614460"/>
    </source>
</evidence>
<name>A0A8H9KTI6_9SPHI</name>
<comment type="caution">
    <text evidence="2">The sequence shown here is derived from an EMBL/GenBank/DDBJ whole genome shotgun (WGS) entry which is preliminary data.</text>
</comment>
<reference evidence="2" key="2">
    <citation type="submission" date="2020-09" db="EMBL/GenBank/DDBJ databases">
        <authorList>
            <person name="Sun Q."/>
            <person name="Zhou Y."/>
        </authorList>
    </citation>
    <scope>NUCLEOTIDE SEQUENCE</scope>
    <source>
        <strain evidence="2">CGMCC 1.15966</strain>
    </source>
</reference>
<dbReference type="PANTHER" id="PTHR43264:SF1">
    <property type="entry name" value="INOSINE_URIDINE-PREFERRING NUCLEOSIDE HYDROLASE DOMAIN-CONTAINING PROTEIN"/>
    <property type="match status" value="1"/>
</dbReference>
<proteinExistence type="predicted"/>
<dbReference type="SUPFAM" id="SSF53590">
    <property type="entry name" value="Nucleoside hydrolase"/>
    <property type="match status" value="1"/>
</dbReference>
<dbReference type="Proteomes" id="UP000614460">
    <property type="component" value="Unassembled WGS sequence"/>
</dbReference>
<sequence>MGPDYDDIGAIAILHALADQGKAEILATVASDAHKDIPATIEVYNKYYKRDGIPVGKTSNPLAPNFTAPNNWNEKIIKKFYPELLNKNYENAVSIYRKVLAEQPDNSVTLITVGFMTNISELLQSYADQYSKLNGMDLVKKKVKNWVAMAAAFPQGKEFNVFKDAESAKYAFDNFPKPILFSGFEIGDRIKTGGKIAERNLLNSPVSVGYKINLETYANEAVKNRSSWDQTAVLIAIENPEDYFYLSGPGKLIVDEEGNNLWEPNKNGLHEFIIHKYPYDKLESVIDELMLQQPK</sequence>
<dbReference type="GO" id="GO:0016799">
    <property type="term" value="F:hydrolase activity, hydrolyzing N-glycosyl compounds"/>
    <property type="evidence" value="ECO:0007669"/>
    <property type="project" value="InterPro"/>
</dbReference>
<organism evidence="2 3">
    <name type="scientific">Sphingobacterium cellulitidis</name>
    <dbReference type="NCBI Taxonomy" id="1768011"/>
    <lineage>
        <taxon>Bacteria</taxon>
        <taxon>Pseudomonadati</taxon>
        <taxon>Bacteroidota</taxon>
        <taxon>Sphingobacteriia</taxon>
        <taxon>Sphingobacteriales</taxon>
        <taxon>Sphingobacteriaceae</taxon>
        <taxon>Sphingobacterium</taxon>
    </lineage>
</organism>